<dbReference type="EMBL" id="RWIC01000824">
    <property type="protein sequence ID" value="TKC39929.1"/>
    <property type="molecule type" value="Genomic_DNA"/>
</dbReference>
<proteinExistence type="predicted"/>
<sequence>MNFLTLVTGSVFLCWAPTYAEVHNRSDYRVCSPLPVSSAQGMPWTVHPFNHMEWEQWLGLVTKNPLGDLTPTEESSMFDYSDSKQYVFPLSNDSQIPVAYHIWDGLGELGAEHGVLRSVAPICIERTNHMQANHRHIWCLPYEACQVTHKILNTEWTGKEAASYNRLLYDSQTRELDMWILFVPHLPCGPYPSIYLSIYIYTHMFLLEISHNLPAIKSRWWVHHSLSWWEWPTSMFLPQYIGVSAIWEIQALAQFTMSALNDPLKSISLLNQETAQKRKVVLQTVRL</sequence>
<reference evidence="3" key="1">
    <citation type="journal article" date="2019" name="IScience">
        <title>Narwhal Genome Reveals Long-Term Low Genetic Diversity despite Current Large Abundance Size.</title>
        <authorList>
            <person name="Westbury M.V."/>
            <person name="Petersen B."/>
            <person name="Garde E."/>
            <person name="Heide-Jorgensen M.P."/>
            <person name="Lorenzen E.D."/>
        </authorList>
    </citation>
    <scope>NUCLEOTIDE SEQUENCE [LARGE SCALE GENOMIC DNA]</scope>
</reference>
<accession>A0A4U1ETD5</accession>
<evidence type="ECO:0000313" key="2">
    <source>
        <dbReference type="EMBL" id="TKC39929.1"/>
    </source>
</evidence>
<dbReference type="Proteomes" id="UP000308365">
    <property type="component" value="Unassembled WGS sequence"/>
</dbReference>
<comment type="caution">
    <text evidence="2">The sequence shown here is derived from an EMBL/GenBank/DDBJ whole genome shotgun (WGS) entry which is preliminary data.</text>
</comment>
<name>A0A4U1ETD5_MONMO</name>
<protein>
    <submittedName>
        <fullName evidence="2">Uncharacterized protein</fullName>
    </submittedName>
</protein>
<dbReference type="AlphaFoldDB" id="A0A4U1ETD5"/>
<keyword evidence="1" id="KW-0732">Signal</keyword>
<organism evidence="2 3">
    <name type="scientific">Monodon monoceros</name>
    <name type="common">Narwhal</name>
    <name type="synonym">Ceratodon monodon</name>
    <dbReference type="NCBI Taxonomy" id="40151"/>
    <lineage>
        <taxon>Eukaryota</taxon>
        <taxon>Metazoa</taxon>
        <taxon>Chordata</taxon>
        <taxon>Craniata</taxon>
        <taxon>Vertebrata</taxon>
        <taxon>Euteleostomi</taxon>
        <taxon>Mammalia</taxon>
        <taxon>Eutheria</taxon>
        <taxon>Laurasiatheria</taxon>
        <taxon>Artiodactyla</taxon>
        <taxon>Whippomorpha</taxon>
        <taxon>Cetacea</taxon>
        <taxon>Odontoceti</taxon>
        <taxon>Monodontidae</taxon>
        <taxon>Monodon</taxon>
    </lineage>
</organism>
<gene>
    <name evidence="2" type="ORF">EI555_019694</name>
</gene>
<feature type="signal peptide" evidence="1">
    <location>
        <begin position="1"/>
        <end position="20"/>
    </location>
</feature>
<evidence type="ECO:0000313" key="3">
    <source>
        <dbReference type="Proteomes" id="UP000308365"/>
    </source>
</evidence>
<evidence type="ECO:0000256" key="1">
    <source>
        <dbReference type="SAM" id="SignalP"/>
    </source>
</evidence>
<feature type="chain" id="PRO_5020660973" evidence="1">
    <location>
        <begin position="21"/>
        <end position="287"/>
    </location>
</feature>